<feature type="compositionally biased region" description="Basic and acidic residues" evidence="1">
    <location>
        <begin position="124"/>
        <end position="134"/>
    </location>
</feature>
<protein>
    <submittedName>
        <fullName evidence="2">Uncharacterized protein</fullName>
    </submittedName>
</protein>
<dbReference type="AlphaFoldDB" id="A0A6J4TR50"/>
<feature type="non-terminal residue" evidence="2">
    <location>
        <position position="140"/>
    </location>
</feature>
<gene>
    <name evidence="2" type="ORF">AVDCRST_MAG30-3640</name>
</gene>
<feature type="compositionally biased region" description="Basic and acidic residues" evidence="1">
    <location>
        <begin position="102"/>
        <end position="114"/>
    </location>
</feature>
<reference evidence="2" key="1">
    <citation type="submission" date="2020-02" db="EMBL/GenBank/DDBJ databases">
        <authorList>
            <person name="Meier V. D."/>
        </authorList>
    </citation>
    <scope>NUCLEOTIDE SEQUENCE</scope>
    <source>
        <strain evidence="2">AVDCRST_MAG30</strain>
    </source>
</reference>
<accession>A0A6J4TR50</accession>
<proteinExistence type="predicted"/>
<feature type="region of interest" description="Disordered" evidence="1">
    <location>
        <begin position="1"/>
        <end position="140"/>
    </location>
</feature>
<sequence length="140" mass="14993">WSGDPRHRLEGHHRGGALRPPREVAVHAARGPHRPLRRPAERPVRRMAPVHGQGPPPHARAVGEGSLQPGVLRQGPGLALRREALGGARRRGRAPGPRAGGRPRDVEDGGRQDPVHAAPPVRAAVHEPAERDPPGDDVQV</sequence>
<feature type="non-terminal residue" evidence="2">
    <location>
        <position position="1"/>
    </location>
</feature>
<dbReference type="EMBL" id="CADCVS010000478">
    <property type="protein sequence ID" value="CAA9529308.1"/>
    <property type="molecule type" value="Genomic_DNA"/>
</dbReference>
<evidence type="ECO:0000313" key="2">
    <source>
        <dbReference type="EMBL" id="CAA9529308.1"/>
    </source>
</evidence>
<name>A0A6J4TR50_9ACTN</name>
<evidence type="ECO:0000256" key="1">
    <source>
        <dbReference type="SAM" id="MobiDB-lite"/>
    </source>
</evidence>
<organism evidence="2">
    <name type="scientific">uncultured Solirubrobacteraceae bacterium</name>
    <dbReference type="NCBI Taxonomy" id="1162706"/>
    <lineage>
        <taxon>Bacteria</taxon>
        <taxon>Bacillati</taxon>
        <taxon>Actinomycetota</taxon>
        <taxon>Thermoleophilia</taxon>
        <taxon>Solirubrobacterales</taxon>
        <taxon>Solirubrobacteraceae</taxon>
        <taxon>environmental samples</taxon>
    </lineage>
</organism>